<sequence length="74" mass="8455">MNLSYLEVVDKFYPTKGYIASFMMAFCILFIIVIIAIAKITSVENKGFLFFLFCYIGFDGGYLLFWSIPTEGLV</sequence>
<keyword evidence="1" id="KW-0812">Transmembrane</keyword>
<evidence type="ECO:0000256" key="1">
    <source>
        <dbReference type="SAM" id="Phobius"/>
    </source>
</evidence>
<dbReference type="Proteomes" id="UP000028681">
    <property type="component" value="Chromosome"/>
</dbReference>
<accession>A0A076LQV1</accession>
<proteinExistence type="predicted"/>
<evidence type="ECO:0000313" key="3">
    <source>
        <dbReference type="Proteomes" id="UP000028681"/>
    </source>
</evidence>
<reference evidence="2 3" key="1">
    <citation type="journal article" date="2012" name="PLoS ONE">
        <title>Edwardsiella comparative phylogenomics reveal the new intra/inter-species taxonomic relationships, virulence evolution and niche adaptation mechanisms.</title>
        <authorList>
            <person name="Yang M."/>
            <person name="Lv Y."/>
            <person name="Xiao J."/>
            <person name="Wu H."/>
            <person name="Zheng H."/>
            <person name="Liu Q."/>
            <person name="Zhang Y."/>
            <person name="Wang Q."/>
        </authorList>
    </citation>
    <scope>NUCLEOTIDE SEQUENCE [LARGE SCALE GENOMIC DNA]</scope>
    <source>
        <strain evidence="3">080813</strain>
    </source>
</reference>
<organism evidence="2 3">
    <name type="scientific">Edwardsiella anguillarum ET080813</name>
    <dbReference type="NCBI Taxonomy" id="667120"/>
    <lineage>
        <taxon>Bacteria</taxon>
        <taxon>Pseudomonadati</taxon>
        <taxon>Pseudomonadota</taxon>
        <taxon>Gammaproteobacteria</taxon>
        <taxon>Enterobacterales</taxon>
        <taxon>Hafniaceae</taxon>
        <taxon>Edwardsiella</taxon>
    </lineage>
</organism>
<keyword evidence="1" id="KW-0472">Membrane</keyword>
<feature type="transmembrane region" description="Helical" evidence="1">
    <location>
        <begin position="20"/>
        <end position="41"/>
    </location>
</feature>
<keyword evidence="1" id="KW-1133">Transmembrane helix</keyword>
<gene>
    <name evidence="2" type="ORF">ETEE_3962</name>
</gene>
<dbReference type="KEGG" id="ete:ETEE_3962"/>
<feature type="transmembrane region" description="Helical" evidence="1">
    <location>
        <begin position="48"/>
        <end position="68"/>
    </location>
</feature>
<dbReference type="AlphaFoldDB" id="A0A076LQV1"/>
<protein>
    <submittedName>
        <fullName evidence="2">Uncharacterized protein</fullName>
    </submittedName>
</protein>
<evidence type="ECO:0000313" key="2">
    <source>
        <dbReference type="EMBL" id="AIJ10371.1"/>
    </source>
</evidence>
<dbReference type="EMBL" id="CP006664">
    <property type="protein sequence ID" value="AIJ10371.1"/>
    <property type="molecule type" value="Genomic_DNA"/>
</dbReference>
<dbReference type="HOGENOM" id="CLU_2681901_0_0_6"/>
<name>A0A076LQV1_9GAMM</name>